<keyword evidence="3" id="KW-0687">Ribonucleoprotein</keyword>
<reference evidence="4" key="1">
    <citation type="submission" date="2020-11" db="EMBL/GenBank/DDBJ databases">
        <authorList>
            <consortium name="DOE Joint Genome Institute"/>
            <person name="Ahrendt S."/>
            <person name="Riley R."/>
            <person name="Andreopoulos W."/>
            <person name="Labutti K."/>
            <person name="Pangilinan J."/>
            <person name="Ruiz-Duenas F.J."/>
            <person name="Barrasa J.M."/>
            <person name="Sanchez-Garcia M."/>
            <person name="Camarero S."/>
            <person name="Miyauchi S."/>
            <person name="Serrano A."/>
            <person name="Linde D."/>
            <person name="Babiker R."/>
            <person name="Drula E."/>
            <person name="Ayuso-Fernandez I."/>
            <person name="Pacheco R."/>
            <person name="Padilla G."/>
            <person name="Ferreira P."/>
            <person name="Barriuso J."/>
            <person name="Kellner H."/>
            <person name="Castanera R."/>
            <person name="Alfaro M."/>
            <person name="Ramirez L."/>
            <person name="Pisabarro A.G."/>
            <person name="Kuo A."/>
            <person name="Tritt A."/>
            <person name="Lipzen A."/>
            <person name="He G."/>
            <person name="Yan M."/>
            <person name="Ng V."/>
            <person name="Cullen D."/>
            <person name="Martin F."/>
            <person name="Rosso M.-N."/>
            <person name="Henrissat B."/>
            <person name="Hibbett D."/>
            <person name="Martinez A.T."/>
            <person name="Grigoriev I.V."/>
        </authorList>
    </citation>
    <scope>NUCLEOTIDE SEQUENCE</scope>
    <source>
        <strain evidence="4">CBS 506.95</strain>
    </source>
</reference>
<comment type="caution">
    <text evidence="4">The sequence shown here is derived from an EMBL/GenBank/DDBJ whole genome shotgun (WGS) entry which is preliminary data.</text>
</comment>
<sequence length="173" mass="19108">MFSALWGATRTTALQRTSCHLRSTLYPQLRPAASILQNRSFHASPTAFRTINQSIRAKRVPKKQNKVKSPLLEGCPQRKGVVTQLIIAKPKKPNSAKRKVARVKLTTGKSLMAYIQGEGHNLQEHSVVLVRGGRTKDLPGVGYKLVRGALDFGGVVNRATARSRYGAKKPKRK</sequence>
<evidence type="ECO:0000313" key="5">
    <source>
        <dbReference type="Proteomes" id="UP000807306"/>
    </source>
</evidence>
<dbReference type="InterPro" id="IPR006032">
    <property type="entry name" value="Ribosomal_uS12"/>
</dbReference>
<evidence type="ECO:0000256" key="2">
    <source>
        <dbReference type="ARBA" id="ARBA00022980"/>
    </source>
</evidence>
<dbReference type="EMBL" id="MU157860">
    <property type="protein sequence ID" value="KAF9527556.1"/>
    <property type="molecule type" value="Genomic_DNA"/>
</dbReference>
<keyword evidence="2 4" id="KW-0689">Ribosomal protein</keyword>
<dbReference type="InterPro" id="IPR005679">
    <property type="entry name" value="Ribosomal_uS12_bac"/>
</dbReference>
<dbReference type="Gene3D" id="2.40.50.140">
    <property type="entry name" value="Nucleic acid-binding proteins"/>
    <property type="match status" value="1"/>
</dbReference>
<protein>
    <submittedName>
        <fullName evidence="4">Ribosomal protein S12</fullName>
    </submittedName>
</protein>
<dbReference type="FunFam" id="2.40.50.140:FF:000099">
    <property type="entry name" value="Ribosomal protein S12, mitochondrial"/>
    <property type="match status" value="1"/>
</dbReference>
<dbReference type="CDD" id="cd03368">
    <property type="entry name" value="Ribosomal_S12"/>
    <property type="match status" value="1"/>
</dbReference>
<gene>
    <name evidence="4" type="ORF">CPB83DRAFT_907561</name>
</gene>
<comment type="similarity">
    <text evidence="1">Belongs to the universal ribosomal protein uS12 family.</text>
</comment>
<evidence type="ECO:0000256" key="1">
    <source>
        <dbReference type="ARBA" id="ARBA00005657"/>
    </source>
</evidence>
<dbReference type="GO" id="GO:0015935">
    <property type="term" value="C:small ribosomal subunit"/>
    <property type="evidence" value="ECO:0007669"/>
    <property type="project" value="InterPro"/>
</dbReference>
<dbReference type="GO" id="GO:0003735">
    <property type="term" value="F:structural constituent of ribosome"/>
    <property type="evidence" value="ECO:0007669"/>
    <property type="project" value="InterPro"/>
</dbReference>
<dbReference type="OrthoDB" id="361013at2759"/>
<evidence type="ECO:0000313" key="4">
    <source>
        <dbReference type="EMBL" id="KAF9527556.1"/>
    </source>
</evidence>
<name>A0A9P6EED9_9AGAR</name>
<dbReference type="AlphaFoldDB" id="A0A9P6EED9"/>
<dbReference type="PANTHER" id="PTHR11652">
    <property type="entry name" value="30S RIBOSOMAL PROTEIN S12 FAMILY MEMBER"/>
    <property type="match status" value="1"/>
</dbReference>
<evidence type="ECO:0000256" key="3">
    <source>
        <dbReference type="ARBA" id="ARBA00023274"/>
    </source>
</evidence>
<dbReference type="Proteomes" id="UP000807306">
    <property type="component" value="Unassembled WGS sequence"/>
</dbReference>
<dbReference type="PRINTS" id="PR01034">
    <property type="entry name" value="RIBOSOMALS12"/>
</dbReference>
<dbReference type="PROSITE" id="PS00055">
    <property type="entry name" value="RIBOSOMAL_S12"/>
    <property type="match status" value="1"/>
</dbReference>
<dbReference type="GO" id="GO:0006412">
    <property type="term" value="P:translation"/>
    <property type="evidence" value="ECO:0007669"/>
    <property type="project" value="InterPro"/>
</dbReference>
<dbReference type="Pfam" id="PF00164">
    <property type="entry name" value="Ribosom_S12_S23"/>
    <property type="match status" value="1"/>
</dbReference>
<dbReference type="NCBIfam" id="TIGR00981">
    <property type="entry name" value="rpsL_bact"/>
    <property type="match status" value="1"/>
</dbReference>
<keyword evidence="5" id="KW-1185">Reference proteome</keyword>
<accession>A0A9P6EED9</accession>
<proteinExistence type="inferred from homology"/>
<organism evidence="4 5">
    <name type="scientific">Crepidotus variabilis</name>
    <dbReference type="NCBI Taxonomy" id="179855"/>
    <lineage>
        <taxon>Eukaryota</taxon>
        <taxon>Fungi</taxon>
        <taxon>Dikarya</taxon>
        <taxon>Basidiomycota</taxon>
        <taxon>Agaricomycotina</taxon>
        <taxon>Agaricomycetes</taxon>
        <taxon>Agaricomycetidae</taxon>
        <taxon>Agaricales</taxon>
        <taxon>Agaricineae</taxon>
        <taxon>Crepidotaceae</taxon>
        <taxon>Crepidotus</taxon>
    </lineage>
</organism>
<dbReference type="SUPFAM" id="SSF50249">
    <property type="entry name" value="Nucleic acid-binding proteins"/>
    <property type="match status" value="1"/>
</dbReference>
<dbReference type="InterPro" id="IPR012340">
    <property type="entry name" value="NA-bd_OB-fold"/>
</dbReference>